<dbReference type="STRING" id="905079.L1JIN6"/>
<dbReference type="OrthoDB" id="58570at2759"/>
<dbReference type="InterPro" id="IPR029058">
    <property type="entry name" value="AB_hydrolase_fold"/>
</dbReference>
<protein>
    <recommendedName>
        <fullName evidence="2">Fungal lipase-type domain-containing protein</fullName>
    </recommendedName>
</protein>
<dbReference type="Pfam" id="PF01764">
    <property type="entry name" value="Lipase_3"/>
    <property type="match status" value="1"/>
</dbReference>
<dbReference type="AlphaFoldDB" id="L1JIN6"/>
<evidence type="ECO:0000313" key="3">
    <source>
        <dbReference type="EMBL" id="EKX48187.1"/>
    </source>
</evidence>
<dbReference type="EMBL" id="JH992987">
    <property type="protein sequence ID" value="EKX48187.1"/>
    <property type="molecule type" value="Genomic_DNA"/>
</dbReference>
<proteinExistence type="predicted"/>
<dbReference type="Gene3D" id="3.40.50.1820">
    <property type="entry name" value="alpha/beta hydrolase"/>
    <property type="match status" value="1"/>
</dbReference>
<dbReference type="SUPFAM" id="SSF53474">
    <property type="entry name" value="alpha/beta-Hydrolases"/>
    <property type="match status" value="1"/>
</dbReference>
<dbReference type="HOGENOM" id="CLU_1036628_0_0_1"/>
<sequence length="269" mass="29785">VLDTLHALLDSVGLPDPEYKYNRVVEYIRKVVYPDLPQSHQLVLTGHSLGGGIAHIAAALLNEPVVSFTPPGAYQSLSKHLYWNAKDRRQLHQAAHNRTVTILAENDMIGKLYYPPLSILSSSLSPSLLLLLSCPPSTLLICVVQGEFSTLMEVTLERMNTKQDRTGQDRTGQDRTGQDRTGQDRTGQDRSLAPLTSEFSDQLGPVGCHMLENTICNLIQKCGKDHRWASCHFSYEATPLYEGIFGFLQDSYEQGGTLTSNLLSALLDD</sequence>
<gene>
    <name evidence="3" type="ORF">GUITHDRAFT_137112</name>
</gene>
<feature type="non-terminal residue" evidence="3">
    <location>
        <position position="269"/>
    </location>
</feature>
<feature type="compositionally biased region" description="Basic and acidic residues" evidence="1">
    <location>
        <begin position="159"/>
        <end position="188"/>
    </location>
</feature>
<evidence type="ECO:0000259" key="2">
    <source>
        <dbReference type="Pfam" id="PF01764"/>
    </source>
</evidence>
<dbReference type="GeneID" id="17304632"/>
<evidence type="ECO:0000256" key="1">
    <source>
        <dbReference type="SAM" id="MobiDB-lite"/>
    </source>
</evidence>
<reference evidence="3" key="1">
    <citation type="journal article" date="2012" name="Nature">
        <title>Algal genomes reveal evolutionary mosaicism and the fate of nucleomorphs.</title>
        <authorList>
            <consortium name="DOE Joint Genome Institute"/>
            <person name="Curtis B.A."/>
            <person name="Tanifuji G."/>
            <person name="Burki F."/>
            <person name="Gruber A."/>
            <person name="Irimia M."/>
            <person name="Maruyama S."/>
            <person name="Arias M.C."/>
            <person name="Ball S.G."/>
            <person name="Gile G.H."/>
            <person name="Hirakawa Y."/>
            <person name="Hopkins J.F."/>
            <person name="Kuo A."/>
            <person name="Rensing S.A."/>
            <person name="Schmutz J."/>
            <person name="Symeonidi A."/>
            <person name="Elias M."/>
            <person name="Eveleigh R.J."/>
            <person name="Herman E.K."/>
            <person name="Klute M.J."/>
            <person name="Nakayama T."/>
            <person name="Obornik M."/>
            <person name="Reyes-Prieto A."/>
            <person name="Armbrust E.V."/>
            <person name="Aves S.J."/>
            <person name="Beiko R.G."/>
            <person name="Coutinho P."/>
            <person name="Dacks J.B."/>
            <person name="Durnford D.G."/>
            <person name="Fast N.M."/>
            <person name="Green B.R."/>
            <person name="Grisdale C.J."/>
            <person name="Hempel F."/>
            <person name="Henrissat B."/>
            <person name="Hoppner M.P."/>
            <person name="Ishida K."/>
            <person name="Kim E."/>
            <person name="Koreny L."/>
            <person name="Kroth P.G."/>
            <person name="Liu Y."/>
            <person name="Malik S.B."/>
            <person name="Maier U.G."/>
            <person name="McRose D."/>
            <person name="Mock T."/>
            <person name="Neilson J.A."/>
            <person name="Onodera N.T."/>
            <person name="Poole A.M."/>
            <person name="Pritham E.J."/>
            <person name="Richards T.A."/>
            <person name="Rocap G."/>
            <person name="Roy S.W."/>
            <person name="Sarai C."/>
            <person name="Schaack S."/>
            <person name="Shirato S."/>
            <person name="Slamovits C.H."/>
            <person name="Spencer D.F."/>
            <person name="Suzuki S."/>
            <person name="Worden A.Z."/>
            <person name="Zauner S."/>
            <person name="Barry K."/>
            <person name="Bell C."/>
            <person name="Bharti A.K."/>
            <person name="Crow J.A."/>
            <person name="Grimwood J."/>
            <person name="Kramer R."/>
            <person name="Lindquist E."/>
            <person name="Lucas S."/>
            <person name="Salamov A."/>
            <person name="McFadden G.I."/>
            <person name="Lane C.E."/>
            <person name="Keeling P.J."/>
            <person name="Gray M.W."/>
            <person name="Grigoriev I.V."/>
            <person name="Archibald J.M."/>
        </authorList>
    </citation>
    <scope>NUCLEOTIDE SEQUENCE</scope>
    <source>
        <strain evidence="3">CCMP2712</strain>
    </source>
</reference>
<dbReference type="GO" id="GO:0006629">
    <property type="term" value="P:lipid metabolic process"/>
    <property type="evidence" value="ECO:0007669"/>
    <property type="project" value="InterPro"/>
</dbReference>
<name>L1JIN6_GUITC</name>
<accession>L1JIN6</accession>
<dbReference type="KEGG" id="gtt:GUITHDRAFT_137112"/>
<feature type="domain" description="Fungal lipase-type" evidence="2">
    <location>
        <begin position="37"/>
        <end position="63"/>
    </location>
</feature>
<dbReference type="RefSeq" id="XP_005835167.1">
    <property type="nucleotide sequence ID" value="XM_005835110.1"/>
</dbReference>
<feature type="region of interest" description="Disordered" evidence="1">
    <location>
        <begin position="159"/>
        <end position="194"/>
    </location>
</feature>
<dbReference type="InterPro" id="IPR002921">
    <property type="entry name" value="Fungal_lipase-type"/>
</dbReference>
<dbReference type="PaxDb" id="55529-EKX48187"/>
<organism evidence="3">
    <name type="scientific">Guillardia theta (strain CCMP2712)</name>
    <name type="common">Cryptophyte</name>
    <dbReference type="NCBI Taxonomy" id="905079"/>
    <lineage>
        <taxon>Eukaryota</taxon>
        <taxon>Cryptophyceae</taxon>
        <taxon>Pyrenomonadales</taxon>
        <taxon>Geminigeraceae</taxon>
        <taxon>Guillardia</taxon>
    </lineage>
</organism>